<evidence type="ECO:0000313" key="5">
    <source>
        <dbReference type="Proteomes" id="UP000029221"/>
    </source>
</evidence>
<dbReference type="InterPro" id="IPR011006">
    <property type="entry name" value="CheY-like_superfamily"/>
</dbReference>
<dbReference type="eggNOG" id="COG3279">
    <property type="taxonomic scope" value="Bacteria"/>
</dbReference>
<keyword evidence="1" id="KW-0597">Phosphoprotein</keyword>
<dbReference type="GO" id="GO:0003677">
    <property type="term" value="F:DNA binding"/>
    <property type="evidence" value="ECO:0007669"/>
    <property type="project" value="InterPro"/>
</dbReference>
<organism evidence="4 5">
    <name type="scientific">Nonlabens tegetincola</name>
    <dbReference type="NCBI Taxonomy" id="323273"/>
    <lineage>
        <taxon>Bacteria</taxon>
        <taxon>Pseudomonadati</taxon>
        <taxon>Bacteroidota</taxon>
        <taxon>Flavobacteriia</taxon>
        <taxon>Flavobacteriales</taxon>
        <taxon>Flavobacteriaceae</taxon>
        <taxon>Nonlabens</taxon>
    </lineage>
</organism>
<dbReference type="PANTHER" id="PTHR37299">
    <property type="entry name" value="TRANSCRIPTIONAL REGULATOR-RELATED"/>
    <property type="match status" value="1"/>
</dbReference>
<dbReference type="SMART" id="SM00850">
    <property type="entry name" value="LytTR"/>
    <property type="match status" value="1"/>
</dbReference>
<dbReference type="GO" id="GO:0000156">
    <property type="term" value="F:phosphorelay response regulator activity"/>
    <property type="evidence" value="ECO:0007669"/>
    <property type="project" value="InterPro"/>
</dbReference>
<dbReference type="Pfam" id="PF04397">
    <property type="entry name" value="LytTR"/>
    <property type="match status" value="1"/>
</dbReference>
<feature type="modified residue" description="4-aspartylphosphate" evidence="1">
    <location>
        <position position="55"/>
    </location>
</feature>
<dbReference type="STRING" id="319236.BST91_04700"/>
<evidence type="ECO:0000259" key="2">
    <source>
        <dbReference type="PROSITE" id="PS50110"/>
    </source>
</evidence>
<keyword evidence="5" id="KW-1185">Reference proteome</keyword>
<feature type="domain" description="Response regulatory" evidence="2">
    <location>
        <begin position="4"/>
        <end position="115"/>
    </location>
</feature>
<accession>A0A090Q2D4</accession>
<dbReference type="InterPro" id="IPR001789">
    <property type="entry name" value="Sig_transdc_resp-reg_receiver"/>
</dbReference>
<dbReference type="PROSITE" id="PS50110">
    <property type="entry name" value="RESPONSE_REGULATORY"/>
    <property type="match status" value="1"/>
</dbReference>
<sequence>MSIKTIIIEDEKPAARRLQRMLHELGVEVMTMLHSVEEAVNYFHNNSSPDLIFLDIQLSDGLSFEIFDEVQLDSAIIFTTAYDEYALQAFKHNSVDYLLKPLDEDDLQAAINKFELRFRESGNSSSQSPQNSLSNIDFSRIAQMLGNPIDKNYKKRYTAKVGEHLKLFHVDDIQLFFSENKGTYVNLSNGRNYLIDNKLESVSNELDPEQFYRISRQAIININAIKDMISYTNSRLKVKIDSFNEFDLIVSRERVKDFKNWMNQ</sequence>
<protein>
    <submittedName>
        <fullName evidence="4">Two-component system response regulator</fullName>
    </submittedName>
</protein>
<evidence type="ECO:0000259" key="3">
    <source>
        <dbReference type="PROSITE" id="PS50930"/>
    </source>
</evidence>
<dbReference type="PROSITE" id="PS50930">
    <property type="entry name" value="HTH_LYTTR"/>
    <property type="match status" value="1"/>
</dbReference>
<dbReference type="InterPro" id="IPR007492">
    <property type="entry name" value="LytTR_DNA-bd_dom"/>
</dbReference>
<dbReference type="PANTHER" id="PTHR37299:SF1">
    <property type="entry name" value="STAGE 0 SPORULATION PROTEIN A HOMOLOG"/>
    <property type="match status" value="1"/>
</dbReference>
<dbReference type="InterPro" id="IPR046947">
    <property type="entry name" value="LytR-like"/>
</dbReference>
<dbReference type="EMBL" id="BBML01000004">
    <property type="protein sequence ID" value="GAK97180.1"/>
    <property type="molecule type" value="Genomic_DNA"/>
</dbReference>
<name>A0A090Q2D4_9FLAO</name>
<gene>
    <name evidence="4" type="ORF">JCM19294_686</name>
</gene>
<dbReference type="Gene3D" id="3.40.50.2300">
    <property type="match status" value="1"/>
</dbReference>
<reference evidence="4" key="1">
    <citation type="journal article" date="2014" name="Genome Announc.">
        <title>Draft Genome Sequences of Marine Flavobacterium Nonlabens Strains NR17, NR24, NR27, NR32, NR33, and Ara13.</title>
        <authorList>
            <person name="Nakanishi M."/>
            <person name="Meirelles P."/>
            <person name="Suzuki R."/>
            <person name="Takatani N."/>
            <person name="Mino S."/>
            <person name="Suda W."/>
            <person name="Oshima K."/>
            <person name="Hattori M."/>
            <person name="Ohkuma M."/>
            <person name="Hosokawa M."/>
            <person name="Miyashita K."/>
            <person name="Thompson F.L."/>
            <person name="Niwa A."/>
            <person name="Sawabe T."/>
            <person name="Sawabe T."/>
        </authorList>
    </citation>
    <scope>NUCLEOTIDE SEQUENCE [LARGE SCALE GENOMIC DNA]</scope>
    <source>
        <strain evidence="4">JCM 19294</strain>
    </source>
</reference>
<evidence type="ECO:0000256" key="1">
    <source>
        <dbReference type="PROSITE-ProRule" id="PRU00169"/>
    </source>
</evidence>
<dbReference type="Gene3D" id="2.40.50.1020">
    <property type="entry name" value="LytTr DNA-binding domain"/>
    <property type="match status" value="1"/>
</dbReference>
<proteinExistence type="predicted"/>
<dbReference type="Proteomes" id="UP000029221">
    <property type="component" value="Unassembled WGS sequence"/>
</dbReference>
<feature type="domain" description="HTH LytTR-type" evidence="3">
    <location>
        <begin position="157"/>
        <end position="264"/>
    </location>
</feature>
<dbReference type="AlphaFoldDB" id="A0A090Q2D4"/>
<dbReference type="SMART" id="SM00448">
    <property type="entry name" value="REC"/>
    <property type="match status" value="1"/>
</dbReference>
<comment type="caution">
    <text evidence="4">The sequence shown here is derived from an EMBL/GenBank/DDBJ whole genome shotgun (WGS) entry which is preliminary data.</text>
</comment>
<evidence type="ECO:0000313" key="4">
    <source>
        <dbReference type="EMBL" id="GAK97180.1"/>
    </source>
</evidence>
<dbReference type="Pfam" id="PF00072">
    <property type="entry name" value="Response_reg"/>
    <property type="match status" value="1"/>
</dbReference>
<dbReference type="SUPFAM" id="SSF52172">
    <property type="entry name" value="CheY-like"/>
    <property type="match status" value="1"/>
</dbReference>
<dbReference type="FunFam" id="3.40.50.2300:FF:000361">
    <property type="entry name" value="Two-component system response regulator"/>
    <property type="match status" value="1"/>
</dbReference>